<feature type="domain" description="HMG box" evidence="3">
    <location>
        <begin position="19"/>
        <end position="69"/>
    </location>
</feature>
<dbReference type="Pfam" id="PF00505">
    <property type="entry name" value="HMG_box"/>
    <property type="match status" value="1"/>
</dbReference>
<dbReference type="GO" id="GO:0005634">
    <property type="term" value="C:nucleus"/>
    <property type="evidence" value="ECO:0007669"/>
    <property type="project" value="UniProtKB-UniRule"/>
</dbReference>
<name>A0A7R8AMF5_9EURO</name>
<sequence length="69" mass="7457">MVSPTTGSKPGGSARKGGGKKPLSAYHQFMKDEIPKYKTKNPDAPHKEVFKKVAEMWKGAKSNPATQIG</sequence>
<protein>
    <recommendedName>
        <fullName evidence="3">HMG box domain-containing protein</fullName>
    </recommendedName>
</protein>
<feature type="DNA-binding region" description="HMG box" evidence="1">
    <location>
        <begin position="19"/>
        <end position="69"/>
    </location>
</feature>
<dbReference type="AlphaFoldDB" id="A0A7R8AMF5"/>
<dbReference type="CDD" id="cd00084">
    <property type="entry name" value="HMG-box_SF"/>
    <property type="match status" value="1"/>
</dbReference>
<dbReference type="SUPFAM" id="SSF47095">
    <property type="entry name" value="HMG-box"/>
    <property type="match status" value="1"/>
</dbReference>
<evidence type="ECO:0000259" key="3">
    <source>
        <dbReference type="PROSITE" id="PS50118"/>
    </source>
</evidence>
<dbReference type="Gene3D" id="1.10.30.10">
    <property type="entry name" value="High mobility group box domain"/>
    <property type="match status" value="1"/>
</dbReference>
<dbReference type="Proteomes" id="UP000654913">
    <property type="component" value="Chromosome 3"/>
</dbReference>
<keyword evidence="1" id="KW-0238">DNA-binding</keyword>
<organism evidence="4 5">
    <name type="scientific">Aspergillus puulaauensis</name>
    <dbReference type="NCBI Taxonomy" id="1220207"/>
    <lineage>
        <taxon>Eukaryota</taxon>
        <taxon>Fungi</taxon>
        <taxon>Dikarya</taxon>
        <taxon>Ascomycota</taxon>
        <taxon>Pezizomycotina</taxon>
        <taxon>Eurotiomycetes</taxon>
        <taxon>Eurotiomycetidae</taxon>
        <taxon>Eurotiales</taxon>
        <taxon>Aspergillaceae</taxon>
        <taxon>Aspergillus</taxon>
    </lineage>
</organism>
<evidence type="ECO:0000256" key="1">
    <source>
        <dbReference type="PROSITE-ProRule" id="PRU00267"/>
    </source>
</evidence>
<dbReference type="EMBL" id="AP024445">
    <property type="protein sequence ID" value="BCS22598.1"/>
    <property type="molecule type" value="Genomic_DNA"/>
</dbReference>
<dbReference type="GO" id="GO:0003677">
    <property type="term" value="F:DNA binding"/>
    <property type="evidence" value="ECO:0007669"/>
    <property type="project" value="UniProtKB-UniRule"/>
</dbReference>
<dbReference type="GeneID" id="64972603"/>
<accession>A0A7R8AMF5</accession>
<evidence type="ECO:0000313" key="4">
    <source>
        <dbReference type="EMBL" id="BCS22598.1"/>
    </source>
</evidence>
<dbReference type="PROSITE" id="PS50118">
    <property type="entry name" value="HMG_BOX_2"/>
    <property type="match status" value="1"/>
</dbReference>
<dbReference type="InterPro" id="IPR036910">
    <property type="entry name" value="HMG_box_dom_sf"/>
</dbReference>
<keyword evidence="5" id="KW-1185">Reference proteome</keyword>
<dbReference type="KEGG" id="apuu:APUU_30823A"/>
<dbReference type="OrthoDB" id="667577at2759"/>
<dbReference type="RefSeq" id="XP_041554792.1">
    <property type="nucleotide sequence ID" value="XM_041701959.1"/>
</dbReference>
<dbReference type="InterPro" id="IPR009071">
    <property type="entry name" value="HMG_box_dom"/>
</dbReference>
<gene>
    <name evidence="4" type="ORF">APUU_30823A</name>
</gene>
<feature type="region of interest" description="Disordered" evidence="2">
    <location>
        <begin position="1"/>
        <end position="24"/>
    </location>
</feature>
<proteinExistence type="predicted"/>
<keyword evidence="1" id="KW-0539">Nucleus</keyword>
<reference evidence="4" key="2">
    <citation type="submission" date="2021-02" db="EMBL/GenBank/DDBJ databases">
        <title>Aspergillus puulaauensis MK2 genome sequence.</title>
        <authorList>
            <person name="Futagami T."/>
            <person name="Mori K."/>
            <person name="Kadooka C."/>
            <person name="Tanaka T."/>
        </authorList>
    </citation>
    <scope>NUCLEOTIDE SEQUENCE</scope>
    <source>
        <strain evidence="4">MK2</strain>
    </source>
</reference>
<evidence type="ECO:0000313" key="5">
    <source>
        <dbReference type="Proteomes" id="UP000654913"/>
    </source>
</evidence>
<evidence type="ECO:0000256" key="2">
    <source>
        <dbReference type="SAM" id="MobiDB-lite"/>
    </source>
</evidence>
<reference evidence="4" key="1">
    <citation type="submission" date="2021-01" db="EMBL/GenBank/DDBJ databases">
        <authorList>
            <consortium name="Aspergillus puulaauensis MK2 genome sequencing consortium"/>
            <person name="Kazuki M."/>
            <person name="Futagami T."/>
        </authorList>
    </citation>
    <scope>NUCLEOTIDE SEQUENCE</scope>
    <source>
        <strain evidence="4">MK2</strain>
    </source>
</reference>